<accession>A0ABS7CYS9</accession>
<proteinExistence type="predicted"/>
<keyword evidence="2" id="KW-1185">Reference proteome</keyword>
<sequence length="144" mass="16196">MNELEANSQRNVVYTSDFLTITLAADGLYLLADWSGVLDATSARTGCTAVLDSLKKYPNSKVLNNNSKVTGHYPGAIDWVGNVWFPSMYTLGVRWFAWVYSPEFYTQLGTDQIIRLSSKVTIETFYDMASAQQWLSSCSLQELR</sequence>
<comment type="caution">
    <text evidence="1">The sequence shown here is derived from an EMBL/GenBank/DDBJ whole genome shotgun (WGS) entry which is preliminary data.</text>
</comment>
<evidence type="ECO:0000313" key="2">
    <source>
        <dbReference type="Proteomes" id="UP000813018"/>
    </source>
</evidence>
<gene>
    <name evidence="1" type="ORF">K0O23_18125</name>
</gene>
<evidence type="ECO:0008006" key="3">
    <source>
        <dbReference type="Google" id="ProtNLM"/>
    </source>
</evidence>
<dbReference type="Proteomes" id="UP000813018">
    <property type="component" value="Unassembled WGS sequence"/>
</dbReference>
<protein>
    <recommendedName>
        <fullName evidence="3">SpoIIAA-like</fullName>
    </recommendedName>
</protein>
<reference evidence="1 2" key="1">
    <citation type="journal article" date="2016" name="Int. J. Syst. Evol. Microbiol.">
        <title>Pontibacter aydingkolensis sp. nov., isolated from soil of a salt lake.</title>
        <authorList>
            <person name="Osman G."/>
            <person name="Zhang T."/>
            <person name="Lou K."/>
            <person name="Gao Y."/>
            <person name="Chang W."/>
            <person name="Lin Q."/>
            <person name="Yang H.M."/>
            <person name="Huo X.D."/>
            <person name="Wang N."/>
        </authorList>
    </citation>
    <scope>NUCLEOTIDE SEQUENCE [LARGE SCALE GENOMIC DNA]</scope>
    <source>
        <strain evidence="1 2">KACC 19255</strain>
    </source>
</reference>
<dbReference type="RefSeq" id="WP_219878870.1">
    <property type="nucleotide sequence ID" value="NZ_JAHYXK010000024.1"/>
</dbReference>
<name>A0ABS7CYS9_9BACT</name>
<evidence type="ECO:0000313" key="1">
    <source>
        <dbReference type="EMBL" id="MBW7468999.1"/>
    </source>
</evidence>
<organism evidence="1 2">
    <name type="scientific">Pontibacter aydingkolensis</name>
    <dbReference type="NCBI Taxonomy" id="1911536"/>
    <lineage>
        <taxon>Bacteria</taxon>
        <taxon>Pseudomonadati</taxon>
        <taxon>Bacteroidota</taxon>
        <taxon>Cytophagia</taxon>
        <taxon>Cytophagales</taxon>
        <taxon>Hymenobacteraceae</taxon>
        <taxon>Pontibacter</taxon>
    </lineage>
</organism>
<dbReference type="EMBL" id="JAHYXK010000024">
    <property type="protein sequence ID" value="MBW7468999.1"/>
    <property type="molecule type" value="Genomic_DNA"/>
</dbReference>